<comment type="similarity">
    <text evidence="1">Belongs to the myoviridae tail sheath protein family.</text>
</comment>
<dbReference type="Proteomes" id="UP000033115">
    <property type="component" value="Chromosome"/>
</dbReference>
<sequence>MGLPSLNIIFKQLGKTAIARGTKGTVALLLKDTVPATNPIIMNSSDDIPTTLSAANKEQLELTFLGYVNPPKQVIAYVVAADATDYAAAQNYLETIMWDYFAFPDIADAEVAAFATWAKGLRTNKNKEVKAVLPNSAGDSETIINYVNVLNKTDAATYTTKQYCARIAGLLAGTPFTMSATYAPLYELLDCDHLIKTDADTAIDAGKLILINDGRKVKIGRAVNSLVTTTADKGAKFKKIKLVDIMDLIKGDIRKTAEDNYIGKVQNDYDHKILLISAISDYFDSLELSGLLAKGQSKVYIDIPSQTAYLKSIGYKTTDGKTVDQMTENEIKEADTDDKVFIGASIKMIDSMEDISFAVGI</sequence>
<dbReference type="KEGG" id="csq:CSCA_1424"/>
<protein>
    <submittedName>
        <fullName evidence="4">Phage-like element pbsx protein XkdK</fullName>
    </submittedName>
</protein>
<dbReference type="Gene3D" id="3.30.1370.220">
    <property type="match status" value="1"/>
</dbReference>
<feature type="domain" description="Tail sheath protein subtilisin-like" evidence="2">
    <location>
        <begin position="81"/>
        <end position="225"/>
    </location>
</feature>
<reference evidence="4 5" key="1">
    <citation type="journal article" date="2015" name="J. Biotechnol.">
        <title>Complete genome sequence of a malodorant-producing acetogen, Clostridium scatologenes ATCC 25775(T).</title>
        <authorList>
            <person name="Zhu Z."/>
            <person name="Guo T."/>
            <person name="Zheng H."/>
            <person name="Song T."/>
            <person name="Ouyang P."/>
            <person name="Xie J."/>
        </authorList>
    </citation>
    <scope>NUCLEOTIDE SEQUENCE [LARGE SCALE GENOMIC DNA]</scope>
    <source>
        <strain evidence="4 5">ATCC 25775</strain>
    </source>
</reference>
<evidence type="ECO:0000256" key="1">
    <source>
        <dbReference type="ARBA" id="ARBA00008005"/>
    </source>
</evidence>
<dbReference type="EMBL" id="CP009933">
    <property type="protein sequence ID" value="AKA68549.1"/>
    <property type="molecule type" value="Genomic_DNA"/>
</dbReference>
<dbReference type="STRING" id="1548.CSCA_1424"/>
<evidence type="ECO:0000259" key="2">
    <source>
        <dbReference type="Pfam" id="PF04984"/>
    </source>
</evidence>
<dbReference type="Pfam" id="PF04984">
    <property type="entry name" value="Phage_sheath_1"/>
    <property type="match status" value="1"/>
</dbReference>
<dbReference type="Gene3D" id="3.30.360.90">
    <property type="match status" value="1"/>
</dbReference>
<evidence type="ECO:0000259" key="3">
    <source>
        <dbReference type="Pfam" id="PF17482"/>
    </source>
</evidence>
<dbReference type="Pfam" id="PF17482">
    <property type="entry name" value="Phage_sheath_1C"/>
    <property type="match status" value="1"/>
</dbReference>
<proteinExistence type="inferred from homology"/>
<organism evidence="4 5">
    <name type="scientific">Clostridium scatologenes</name>
    <dbReference type="NCBI Taxonomy" id="1548"/>
    <lineage>
        <taxon>Bacteria</taxon>
        <taxon>Bacillati</taxon>
        <taxon>Bacillota</taxon>
        <taxon>Clostridia</taxon>
        <taxon>Eubacteriales</taxon>
        <taxon>Clostridiaceae</taxon>
        <taxon>Clostridium</taxon>
    </lineage>
</organism>
<evidence type="ECO:0000313" key="4">
    <source>
        <dbReference type="EMBL" id="AKA68549.1"/>
    </source>
</evidence>
<gene>
    <name evidence="4" type="ORF">CSCA_1424</name>
</gene>
<dbReference type="Gene3D" id="3.40.50.11790">
    <property type="match status" value="1"/>
</dbReference>
<keyword evidence="5" id="KW-1185">Reference proteome</keyword>
<name>A0A0E3JY33_CLOSL</name>
<feature type="domain" description="Tail sheath protein C-terminal" evidence="3">
    <location>
        <begin position="232"/>
        <end position="359"/>
    </location>
</feature>
<accession>A0A0E3JY33</accession>
<dbReference type="AlphaFoldDB" id="A0A0E3JY33"/>
<dbReference type="InterPro" id="IPR035089">
    <property type="entry name" value="Phage_sheath_subtilisin"/>
</dbReference>
<evidence type="ECO:0000313" key="5">
    <source>
        <dbReference type="Proteomes" id="UP000033115"/>
    </source>
</evidence>
<dbReference type="HOGENOM" id="CLU_060506_0_0_9"/>
<dbReference type="InterPro" id="IPR020287">
    <property type="entry name" value="Tail_sheath_C"/>
</dbReference>